<dbReference type="Proteomes" id="UP000294359">
    <property type="component" value="Chromosome"/>
</dbReference>
<dbReference type="EMBL" id="CP038026">
    <property type="protein sequence ID" value="QBQ35383.1"/>
    <property type="molecule type" value="Genomic_DNA"/>
</dbReference>
<keyword evidence="2" id="KW-1185">Reference proteome</keyword>
<dbReference type="Gene3D" id="2.60.120.200">
    <property type="match status" value="1"/>
</dbReference>
<reference evidence="1 2" key="1">
    <citation type="submission" date="2019-03" db="EMBL/GenBank/DDBJ databases">
        <title>Draft Genome Sequences of Six Type Strains of the Genus Massilia.</title>
        <authorList>
            <person name="Miess H."/>
            <person name="Frediansyhah A."/>
            <person name="Gross H."/>
        </authorList>
    </citation>
    <scope>NUCLEOTIDE SEQUENCE [LARGE SCALE GENOMIC DNA]</scope>
    <source>
        <strain evidence="1 2">DSM 17505</strain>
    </source>
</reference>
<dbReference type="InterPro" id="IPR013320">
    <property type="entry name" value="ConA-like_dom_sf"/>
</dbReference>
<gene>
    <name evidence="1" type="ORF">E1742_03800</name>
</gene>
<sequence>MLTRALPPGDVRIEARVRLDAPEDCCATHVQAGLVVLGDDDNYVKLAVLADAGLHQVEFAKEGQPEQPDWPRYGNTVAGTPGQPWTWLRLEIRRQGSGQQIAAWSSQDGRNWVGGAVWTHRLGPEPLKLGLVAMGGGARQAVFSHVTAARLSR</sequence>
<protein>
    <recommendedName>
        <fullName evidence="3">DUF1349 domain-containing protein</fullName>
    </recommendedName>
</protein>
<name>A0ABX5S724_9BURK</name>
<accession>A0ABX5S724</accession>
<dbReference type="RefSeq" id="WP_134383622.1">
    <property type="nucleotide sequence ID" value="NZ_CP038026.1"/>
</dbReference>
<evidence type="ECO:0000313" key="1">
    <source>
        <dbReference type="EMBL" id="QBQ35383.1"/>
    </source>
</evidence>
<evidence type="ECO:0000313" key="2">
    <source>
        <dbReference type="Proteomes" id="UP000294359"/>
    </source>
</evidence>
<dbReference type="SUPFAM" id="SSF49899">
    <property type="entry name" value="Concanavalin A-like lectins/glucanases"/>
    <property type="match status" value="1"/>
</dbReference>
<proteinExistence type="predicted"/>
<organism evidence="1 2">
    <name type="scientific">Pseudoduganella plicata</name>
    <dbReference type="NCBI Taxonomy" id="321984"/>
    <lineage>
        <taxon>Bacteria</taxon>
        <taxon>Pseudomonadati</taxon>
        <taxon>Pseudomonadota</taxon>
        <taxon>Betaproteobacteria</taxon>
        <taxon>Burkholderiales</taxon>
        <taxon>Oxalobacteraceae</taxon>
        <taxon>Telluria group</taxon>
        <taxon>Pseudoduganella</taxon>
    </lineage>
</organism>
<evidence type="ECO:0008006" key="3">
    <source>
        <dbReference type="Google" id="ProtNLM"/>
    </source>
</evidence>